<dbReference type="AlphaFoldDB" id="A0A660L693"/>
<proteinExistence type="predicted"/>
<organism evidence="1 2">
    <name type="scientific">Solirubrobacter pauli</name>
    <dbReference type="NCBI Taxonomy" id="166793"/>
    <lineage>
        <taxon>Bacteria</taxon>
        <taxon>Bacillati</taxon>
        <taxon>Actinomycetota</taxon>
        <taxon>Thermoleophilia</taxon>
        <taxon>Solirubrobacterales</taxon>
        <taxon>Solirubrobacteraceae</taxon>
        <taxon>Solirubrobacter</taxon>
    </lineage>
</organism>
<evidence type="ECO:0000313" key="2">
    <source>
        <dbReference type="Proteomes" id="UP000278962"/>
    </source>
</evidence>
<keyword evidence="2" id="KW-1185">Reference proteome</keyword>
<evidence type="ECO:0000313" key="1">
    <source>
        <dbReference type="EMBL" id="RKQ90517.1"/>
    </source>
</evidence>
<name>A0A660L693_9ACTN</name>
<dbReference type="RefSeq" id="WP_281272607.1">
    <property type="nucleotide sequence ID" value="NZ_RBIL01000001.1"/>
</dbReference>
<comment type="caution">
    <text evidence="1">The sequence shown here is derived from an EMBL/GenBank/DDBJ whole genome shotgun (WGS) entry which is preliminary data.</text>
</comment>
<sequence>MALRRKKKQTMSGRFKSAITGRFLSHASAARWPKTSYRLNRR</sequence>
<reference evidence="1 2" key="1">
    <citation type="submission" date="2018-10" db="EMBL/GenBank/DDBJ databases">
        <title>Genomic Encyclopedia of Archaeal and Bacterial Type Strains, Phase II (KMG-II): from individual species to whole genera.</title>
        <authorList>
            <person name="Goeker M."/>
        </authorList>
    </citation>
    <scope>NUCLEOTIDE SEQUENCE [LARGE SCALE GENOMIC DNA]</scope>
    <source>
        <strain evidence="1 2">DSM 14954</strain>
    </source>
</reference>
<protein>
    <submittedName>
        <fullName evidence="1">Uncharacterized protein</fullName>
    </submittedName>
</protein>
<accession>A0A660L693</accession>
<dbReference type="Proteomes" id="UP000278962">
    <property type="component" value="Unassembled WGS sequence"/>
</dbReference>
<dbReference type="EMBL" id="RBIL01000001">
    <property type="protein sequence ID" value="RKQ90517.1"/>
    <property type="molecule type" value="Genomic_DNA"/>
</dbReference>
<gene>
    <name evidence="1" type="ORF">C8N24_0322</name>
</gene>